<organism evidence="20">
    <name type="scientific">Aegilops tauschii</name>
    <name type="common">Tausch's goatgrass</name>
    <name type="synonym">Aegilops squarrosa</name>
    <dbReference type="NCBI Taxonomy" id="37682"/>
    <lineage>
        <taxon>Eukaryota</taxon>
        <taxon>Viridiplantae</taxon>
        <taxon>Streptophyta</taxon>
        <taxon>Embryophyta</taxon>
        <taxon>Tracheophyta</taxon>
        <taxon>Spermatophyta</taxon>
        <taxon>Magnoliopsida</taxon>
        <taxon>Liliopsida</taxon>
        <taxon>Poales</taxon>
        <taxon>Poaceae</taxon>
        <taxon>BOP clade</taxon>
        <taxon>Pooideae</taxon>
        <taxon>Triticodae</taxon>
        <taxon>Triticeae</taxon>
        <taxon>Triticinae</taxon>
        <taxon>Aegilops</taxon>
    </lineage>
</organism>
<dbReference type="AlphaFoldDB" id="M8BFH9"/>
<evidence type="ECO:0000256" key="10">
    <source>
        <dbReference type="ARBA" id="ARBA00023157"/>
    </source>
</evidence>
<dbReference type="InterPro" id="IPR033905">
    <property type="entry name" value="Secretory_peroxidase"/>
</dbReference>
<comment type="function">
    <text evidence="2">Removal of H(2)O(2), oxidation of toxic reductants, biosynthesis and degradation of lignin, suberization, auxin catabolism, response to environmental stresses such as wounding, pathogen attack and oxidative stress. These functions might be dependent on each isozyme/isoform in each plant tissue.</text>
</comment>
<feature type="binding site" evidence="15">
    <location>
        <position position="73"/>
    </location>
    <ligand>
        <name>Ca(2+)</name>
        <dbReference type="ChEBI" id="CHEBI:29108"/>
        <label>1</label>
    </ligand>
</feature>
<dbReference type="FunFam" id="1.10.520.10:FF:000008">
    <property type="entry name" value="Peroxidase"/>
    <property type="match status" value="1"/>
</dbReference>
<dbReference type="GO" id="GO:0046872">
    <property type="term" value="F:metal ion binding"/>
    <property type="evidence" value="ECO:0007669"/>
    <property type="project" value="UniProtKB-UniRule"/>
</dbReference>
<dbReference type="PRINTS" id="PR00458">
    <property type="entry name" value="PEROXIDASE"/>
</dbReference>
<dbReference type="Gene3D" id="1.10.420.10">
    <property type="entry name" value="Peroxidase, domain 2"/>
    <property type="match status" value="1"/>
</dbReference>
<dbReference type="EnsemblPlants" id="EMT12701">
    <property type="protein sequence ID" value="EMT12701"/>
    <property type="gene ID" value="F775_16704"/>
</dbReference>
<dbReference type="InterPro" id="IPR019794">
    <property type="entry name" value="Peroxidases_AS"/>
</dbReference>
<keyword evidence="10 17" id="KW-1015">Disulfide bond</keyword>
<evidence type="ECO:0000256" key="17">
    <source>
        <dbReference type="PIRSR" id="PIRSR600823-5"/>
    </source>
</evidence>
<evidence type="ECO:0000256" key="13">
    <source>
        <dbReference type="PIRSR" id="PIRSR600823-1"/>
    </source>
</evidence>
<dbReference type="PRINTS" id="PR00461">
    <property type="entry name" value="PLPEROXIDASE"/>
</dbReference>
<dbReference type="PROSITE" id="PS50873">
    <property type="entry name" value="PEROXIDASE_4"/>
    <property type="match status" value="1"/>
</dbReference>
<dbReference type="EC" id="1.11.1.7" evidence="3 18"/>
<dbReference type="GO" id="GO:0042744">
    <property type="term" value="P:hydrogen peroxide catabolic process"/>
    <property type="evidence" value="ECO:0007669"/>
    <property type="project" value="UniProtKB-KW"/>
</dbReference>
<feature type="binding site" evidence="14">
    <location>
        <position position="163"/>
    </location>
    <ligand>
        <name>substrate</name>
    </ligand>
</feature>
<feature type="binding site" evidence="15">
    <location>
        <position position="77"/>
    </location>
    <ligand>
        <name>Ca(2+)</name>
        <dbReference type="ChEBI" id="CHEBI:29108"/>
        <label>1</label>
    </ligand>
</feature>
<dbReference type="InterPro" id="IPR010255">
    <property type="entry name" value="Haem_peroxidase_sf"/>
</dbReference>
<feature type="binding site" description="axial binding residue" evidence="15">
    <location>
        <position position="194"/>
    </location>
    <ligand>
        <name>heme b</name>
        <dbReference type="ChEBI" id="CHEBI:60344"/>
    </ligand>
    <ligandPart>
        <name>Fe</name>
        <dbReference type="ChEBI" id="CHEBI:18248"/>
    </ligandPart>
</feature>
<evidence type="ECO:0000256" key="12">
    <source>
        <dbReference type="ARBA" id="ARBA00023324"/>
    </source>
</evidence>
<dbReference type="SUPFAM" id="SSF48113">
    <property type="entry name" value="Heme-dependent peroxidases"/>
    <property type="match status" value="1"/>
</dbReference>
<keyword evidence="7 15" id="KW-0106">Calcium</keyword>
<sequence length="283" mass="31485">MVYRLLFGFLLPLVLQPSLVLCNRPELKVGFYQYTCPYAEVIVRDEIARIISHVPSLAGPLLRMHFHDCFVNGCDGSILLDSIPGLPSEKESEPNLSLRGFGTIDLVKAKLEQACPGVVSCADVLALVARDVVLLTHGPYWNVPTGRRDGLRSVKDEALNNLPPPFFDATRNLNQFFVPKGLDAKDQVVLLGGHTLGTSHCSSFSDRLYNFSGTQMPDPALDRREIMSSANVDEHTTTERVGVVFSDYFRLRTRYSGYRKLEAGMCFLAKEFTWCSGYSTVSP</sequence>
<evidence type="ECO:0000256" key="7">
    <source>
        <dbReference type="ARBA" id="ARBA00022837"/>
    </source>
</evidence>
<feature type="site" description="Transition state stabilizer" evidence="16">
    <location>
        <position position="63"/>
    </location>
</feature>
<feature type="binding site" evidence="15">
    <location>
        <position position="75"/>
    </location>
    <ligand>
        <name>Ca(2+)</name>
        <dbReference type="ChEBI" id="CHEBI:29108"/>
        <label>1</label>
    </ligand>
</feature>
<evidence type="ECO:0000256" key="14">
    <source>
        <dbReference type="PIRSR" id="PIRSR600823-2"/>
    </source>
</evidence>
<keyword evidence="8 18" id="KW-0560">Oxidoreductase</keyword>
<dbReference type="Pfam" id="PF00141">
    <property type="entry name" value="peroxidase"/>
    <property type="match status" value="1"/>
</dbReference>
<feature type="chain" id="PRO_5014486420" description="Peroxidase" evidence="18">
    <location>
        <begin position="23"/>
        <end position="283"/>
    </location>
</feature>
<dbReference type="CDD" id="cd00693">
    <property type="entry name" value="secretory_peroxidase"/>
    <property type="match status" value="1"/>
</dbReference>
<evidence type="ECO:0000256" key="5">
    <source>
        <dbReference type="ARBA" id="ARBA00022617"/>
    </source>
</evidence>
<feature type="binding site" evidence="15">
    <location>
        <position position="195"/>
    </location>
    <ligand>
        <name>Ca(2+)</name>
        <dbReference type="ChEBI" id="CHEBI:29108"/>
        <label>2</label>
    </ligand>
</feature>
<reference evidence="20" key="1">
    <citation type="submission" date="2015-06" db="UniProtKB">
        <authorList>
            <consortium name="EnsemblPlants"/>
        </authorList>
    </citation>
    <scope>IDENTIFICATION</scope>
</reference>
<evidence type="ECO:0000313" key="20">
    <source>
        <dbReference type="EnsemblPlants" id="EMT12701"/>
    </source>
</evidence>
<keyword evidence="9 15" id="KW-0408">Iron</keyword>
<evidence type="ECO:0000256" key="6">
    <source>
        <dbReference type="ARBA" id="ARBA00022723"/>
    </source>
</evidence>
<feature type="binding site" evidence="15">
    <location>
        <position position="71"/>
    </location>
    <ligand>
        <name>Ca(2+)</name>
        <dbReference type="ChEBI" id="CHEBI:29108"/>
        <label>1</label>
    </ligand>
</feature>
<evidence type="ECO:0000256" key="8">
    <source>
        <dbReference type="ARBA" id="ARBA00023002"/>
    </source>
</evidence>
<evidence type="ECO:0000259" key="19">
    <source>
        <dbReference type="PROSITE" id="PS50873"/>
    </source>
</evidence>
<dbReference type="GO" id="GO:0006979">
    <property type="term" value="P:response to oxidative stress"/>
    <property type="evidence" value="ECO:0007669"/>
    <property type="project" value="UniProtKB-UniRule"/>
</dbReference>
<dbReference type="GO" id="GO:0140825">
    <property type="term" value="F:lactoperoxidase activity"/>
    <property type="evidence" value="ECO:0007669"/>
    <property type="project" value="UniProtKB-EC"/>
</dbReference>
<feature type="active site" description="Proton acceptor" evidence="13">
    <location>
        <position position="67"/>
    </location>
</feature>
<keyword evidence="4 18" id="KW-0575">Peroxidase</keyword>
<evidence type="ECO:0000256" key="9">
    <source>
        <dbReference type="ARBA" id="ARBA00023004"/>
    </source>
</evidence>
<keyword evidence="5 18" id="KW-0349">Heme</keyword>
<evidence type="ECO:0000256" key="11">
    <source>
        <dbReference type="ARBA" id="ARBA00023283"/>
    </source>
</evidence>
<comment type="cofactor">
    <cofactor evidence="15 18">
        <name>Ca(2+)</name>
        <dbReference type="ChEBI" id="CHEBI:29108"/>
    </cofactor>
    <text evidence="15 18">Binds 2 calcium ions per subunit.</text>
</comment>
<dbReference type="ExpressionAtlas" id="M8BFH9">
    <property type="expression patterns" value="baseline"/>
</dbReference>
<evidence type="ECO:0000256" key="2">
    <source>
        <dbReference type="ARBA" id="ARBA00002322"/>
    </source>
</evidence>
<dbReference type="InterPro" id="IPR002016">
    <property type="entry name" value="Haem_peroxidase"/>
</dbReference>
<dbReference type="GO" id="GO:0020037">
    <property type="term" value="F:heme binding"/>
    <property type="evidence" value="ECO:0007669"/>
    <property type="project" value="UniProtKB-UniRule"/>
</dbReference>
<evidence type="ECO:0000256" key="3">
    <source>
        <dbReference type="ARBA" id="ARBA00012313"/>
    </source>
</evidence>
<dbReference type="Gene3D" id="1.10.520.10">
    <property type="match status" value="1"/>
</dbReference>
<name>M8BFH9_AEGTA</name>
<comment type="catalytic activity">
    <reaction evidence="1 18">
        <text>2 a phenolic donor + H2O2 = 2 a phenolic radical donor + 2 H2O</text>
        <dbReference type="Rhea" id="RHEA:56136"/>
        <dbReference type="ChEBI" id="CHEBI:15377"/>
        <dbReference type="ChEBI" id="CHEBI:16240"/>
        <dbReference type="ChEBI" id="CHEBI:139520"/>
        <dbReference type="ChEBI" id="CHEBI:139521"/>
        <dbReference type="EC" id="1.11.1.7"/>
    </reaction>
</comment>
<feature type="binding site" evidence="15">
    <location>
        <position position="68"/>
    </location>
    <ligand>
        <name>Ca(2+)</name>
        <dbReference type="ChEBI" id="CHEBI:29108"/>
        <label>1</label>
    </ligand>
</feature>
<keyword evidence="18" id="KW-0732">Signal</keyword>
<evidence type="ECO:0000256" key="4">
    <source>
        <dbReference type="ARBA" id="ARBA00022559"/>
    </source>
</evidence>
<protein>
    <recommendedName>
        <fullName evidence="3 18">Peroxidase</fullName>
        <ecNumber evidence="3 18">1.11.1.7</ecNumber>
    </recommendedName>
</protein>
<proteinExistence type="inferred from homology"/>
<dbReference type="PROSITE" id="PS00436">
    <property type="entry name" value="PEROXIDASE_2"/>
    <property type="match status" value="1"/>
</dbReference>
<comment type="cofactor">
    <cofactor evidence="15 18">
        <name>heme b</name>
        <dbReference type="ChEBI" id="CHEBI:60344"/>
    </cofactor>
    <text evidence="15 18">Binds 1 heme b (iron(II)-protoporphyrin IX) group per subunit.</text>
</comment>
<evidence type="ECO:0000256" key="15">
    <source>
        <dbReference type="PIRSR" id="PIRSR600823-3"/>
    </source>
</evidence>
<dbReference type="InterPro" id="IPR000823">
    <property type="entry name" value="Peroxidase_pln"/>
</dbReference>
<feature type="disulfide bond" evidence="17">
    <location>
        <begin position="69"/>
        <end position="74"/>
    </location>
</feature>
<accession>M8BFH9</accession>
<feature type="domain" description="Plant heme peroxidase family profile" evidence="19">
    <location>
        <begin position="26"/>
        <end position="222"/>
    </location>
</feature>
<evidence type="ECO:0000256" key="18">
    <source>
        <dbReference type="RuleBase" id="RU362060"/>
    </source>
</evidence>
<feature type="disulfide bond" evidence="17">
    <location>
        <begin position="36"/>
        <end position="115"/>
    </location>
</feature>
<dbReference type="GO" id="GO:0005576">
    <property type="term" value="C:extracellular region"/>
    <property type="evidence" value="ECO:0007669"/>
    <property type="project" value="UniProtKB-SubCell"/>
</dbReference>
<keyword evidence="18" id="KW-0964">Secreted</keyword>
<keyword evidence="12 18" id="KW-0376">Hydrogen peroxide</keyword>
<evidence type="ECO:0000256" key="1">
    <source>
        <dbReference type="ARBA" id="ARBA00000189"/>
    </source>
</evidence>
<comment type="subcellular location">
    <subcellularLocation>
        <location evidence="18">Secreted</location>
    </subcellularLocation>
</comment>
<evidence type="ECO:0000256" key="16">
    <source>
        <dbReference type="PIRSR" id="PIRSR600823-4"/>
    </source>
</evidence>
<comment type="similarity">
    <text evidence="18">Belongs to the peroxidase family. Classical plant (class III) peroxidase subfamily.</text>
</comment>
<keyword evidence="6 15" id="KW-0479">Metal-binding</keyword>
<feature type="binding site" evidence="15">
    <location>
        <position position="89"/>
    </location>
    <ligand>
        <name>Ca(2+)</name>
        <dbReference type="ChEBI" id="CHEBI:29108"/>
        <label>1</label>
    </ligand>
</feature>
<keyword evidence="11" id="KW-0873">Pyrrolidone carboxylic acid</keyword>
<dbReference type="PANTHER" id="PTHR31235">
    <property type="entry name" value="PEROXIDASE 25-RELATED"/>
    <property type="match status" value="1"/>
</dbReference>
<feature type="signal peptide" evidence="18">
    <location>
        <begin position="1"/>
        <end position="22"/>
    </location>
</feature>